<protein>
    <submittedName>
        <fullName evidence="2">Uncharacterized protein</fullName>
    </submittedName>
</protein>
<gene>
    <name evidence="2" type="ORF">D1627_09570</name>
</gene>
<comment type="caution">
    <text evidence="2">The sequence shown here is derived from an EMBL/GenBank/DDBJ whole genome shotgun (WGS) entry which is preliminary data.</text>
</comment>
<dbReference type="RefSeq" id="WP_119432031.1">
    <property type="nucleotide sequence ID" value="NZ_QWGE01000003.1"/>
</dbReference>
<dbReference type="AlphaFoldDB" id="A0A399S727"/>
<feature type="compositionally biased region" description="Basic residues" evidence="1">
    <location>
        <begin position="83"/>
        <end position="96"/>
    </location>
</feature>
<dbReference type="EMBL" id="QWGE01000003">
    <property type="protein sequence ID" value="RIJ37375.1"/>
    <property type="molecule type" value="Genomic_DNA"/>
</dbReference>
<reference evidence="3" key="1">
    <citation type="submission" date="2018-08" db="EMBL/GenBank/DDBJ databases">
        <title>Mucilaginibacter sp. MYSH2.</title>
        <authorList>
            <person name="Seo T."/>
        </authorList>
    </citation>
    <scope>NUCLEOTIDE SEQUENCE [LARGE SCALE GENOMIC DNA]</scope>
    <source>
        <strain evidence="3">KIRAN</strain>
    </source>
</reference>
<dbReference type="Proteomes" id="UP000266005">
    <property type="component" value="Unassembled WGS sequence"/>
</dbReference>
<keyword evidence="3" id="KW-1185">Reference proteome</keyword>
<feature type="compositionally biased region" description="Low complexity" evidence="1">
    <location>
        <begin position="97"/>
        <end position="107"/>
    </location>
</feature>
<feature type="compositionally biased region" description="Basic and acidic residues" evidence="1">
    <location>
        <begin position="49"/>
        <end position="75"/>
    </location>
</feature>
<name>A0A399S727_9BACT</name>
<organism evidence="2 3">
    <name type="scientific">Pontibacter oryzae</name>
    <dbReference type="NCBI Taxonomy" id="2304593"/>
    <lineage>
        <taxon>Bacteria</taxon>
        <taxon>Pseudomonadati</taxon>
        <taxon>Bacteroidota</taxon>
        <taxon>Cytophagia</taxon>
        <taxon>Cytophagales</taxon>
        <taxon>Hymenobacteraceae</taxon>
        <taxon>Pontibacter</taxon>
    </lineage>
</organism>
<sequence>MHNEEHDPRHPHHWEHQRHRREEQHHKHHQHPENFNDFGSRWGEPAPRLTRDHSDWQPRNTDRFEEEGRYHREEDWLPEGQRRHQHPQRYQHHPQQHYHPMNQQQPHEPIWRQRDVHFAPSNQRVEDRWHEDPTMPYPQRRQPRHYDGFWQEYED</sequence>
<feature type="compositionally biased region" description="Basic and acidic residues" evidence="1">
    <location>
        <begin position="124"/>
        <end position="133"/>
    </location>
</feature>
<proteinExistence type="predicted"/>
<evidence type="ECO:0000313" key="2">
    <source>
        <dbReference type="EMBL" id="RIJ37375.1"/>
    </source>
</evidence>
<feature type="compositionally biased region" description="Basic residues" evidence="1">
    <location>
        <begin position="9"/>
        <end position="19"/>
    </location>
</feature>
<feature type="region of interest" description="Disordered" evidence="1">
    <location>
        <begin position="1"/>
        <end position="155"/>
    </location>
</feature>
<evidence type="ECO:0000256" key="1">
    <source>
        <dbReference type="SAM" id="MobiDB-lite"/>
    </source>
</evidence>
<dbReference type="OrthoDB" id="852878at2"/>
<evidence type="ECO:0000313" key="3">
    <source>
        <dbReference type="Proteomes" id="UP000266005"/>
    </source>
</evidence>
<accession>A0A399S727</accession>